<dbReference type="PROSITE" id="PS50928">
    <property type="entry name" value="ABC_TM1"/>
    <property type="match status" value="1"/>
</dbReference>
<dbReference type="AlphaFoldDB" id="A0A6N7XDM7"/>
<dbReference type="Gene3D" id="1.10.3720.10">
    <property type="entry name" value="MetI-like"/>
    <property type="match status" value="1"/>
</dbReference>
<proteinExistence type="inferred from homology"/>
<dbReference type="SUPFAM" id="SSF161098">
    <property type="entry name" value="MetI-like"/>
    <property type="match status" value="1"/>
</dbReference>
<feature type="transmembrane region" description="Helical" evidence="6">
    <location>
        <begin position="214"/>
        <end position="235"/>
    </location>
</feature>
<evidence type="ECO:0000256" key="5">
    <source>
        <dbReference type="ARBA" id="ARBA00023136"/>
    </source>
</evidence>
<dbReference type="PANTHER" id="PTHR30177">
    <property type="entry name" value="GLYCINE BETAINE/L-PROLINE TRANSPORT SYSTEM PERMEASE PROTEIN PROW"/>
    <property type="match status" value="1"/>
</dbReference>
<name>A0A6N7XDM7_9FIRM</name>
<keyword evidence="4 6" id="KW-1133">Transmembrane helix</keyword>
<dbReference type="InterPro" id="IPR035906">
    <property type="entry name" value="MetI-like_sf"/>
</dbReference>
<feature type="transmembrane region" description="Helical" evidence="6">
    <location>
        <begin position="12"/>
        <end position="30"/>
    </location>
</feature>
<comment type="subcellular location">
    <subcellularLocation>
        <location evidence="6">Cell membrane</location>
        <topology evidence="6">Multi-pass membrane protein</topology>
    </subcellularLocation>
    <subcellularLocation>
        <location evidence="1">Membrane</location>
        <topology evidence="1">Multi-pass membrane protein</topology>
    </subcellularLocation>
</comment>
<feature type="transmembrane region" description="Helical" evidence="6">
    <location>
        <begin position="130"/>
        <end position="149"/>
    </location>
</feature>
<feature type="transmembrane region" description="Helical" evidence="6">
    <location>
        <begin position="170"/>
        <end position="194"/>
    </location>
</feature>
<comment type="similarity">
    <text evidence="6">Belongs to the binding-protein-dependent transport system permease family.</text>
</comment>
<keyword evidence="2 6" id="KW-0813">Transport</keyword>
<feature type="domain" description="ABC transmembrane type-1" evidence="7">
    <location>
        <begin position="54"/>
        <end position="235"/>
    </location>
</feature>
<keyword evidence="5 6" id="KW-0472">Membrane</keyword>
<dbReference type="Pfam" id="PF00528">
    <property type="entry name" value="BPD_transp_1"/>
    <property type="match status" value="1"/>
</dbReference>
<evidence type="ECO:0000259" key="7">
    <source>
        <dbReference type="PROSITE" id="PS50928"/>
    </source>
</evidence>
<accession>A0A6N7XDM7</accession>
<gene>
    <name evidence="8" type="ORF">FYJ71_01520</name>
</gene>
<dbReference type="GO" id="GO:0055085">
    <property type="term" value="P:transmembrane transport"/>
    <property type="evidence" value="ECO:0007669"/>
    <property type="project" value="InterPro"/>
</dbReference>
<evidence type="ECO:0000256" key="4">
    <source>
        <dbReference type="ARBA" id="ARBA00022989"/>
    </source>
</evidence>
<keyword evidence="9" id="KW-1185">Reference proteome</keyword>
<evidence type="ECO:0000256" key="1">
    <source>
        <dbReference type="ARBA" id="ARBA00004141"/>
    </source>
</evidence>
<organism evidence="8 9">
    <name type="scientific">Peptostreptococcus porci</name>
    <dbReference type="NCBI Taxonomy" id="2652282"/>
    <lineage>
        <taxon>Bacteria</taxon>
        <taxon>Bacillati</taxon>
        <taxon>Bacillota</taxon>
        <taxon>Clostridia</taxon>
        <taxon>Peptostreptococcales</taxon>
        <taxon>Peptostreptococcaceae</taxon>
        <taxon>Peptostreptococcus</taxon>
    </lineage>
</organism>
<evidence type="ECO:0000313" key="9">
    <source>
        <dbReference type="Proteomes" id="UP000440713"/>
    </source>
</evidence>
<reference evidence="8 9" key="1">
    <citation type="submission" date="2019-08" db="EMBL/GenBank/DDBJ databases">
        <title>In-depth cultivation of the pig gut microbiome towards novel bacterial diversity and tailored functional studies.</title>
        <authorList>
            <person name="Wylensek D."/>
            <person name="Hitch T.C.A."/>
            <person name="Clavel T."/>
        </authorList>
    </citation>
    <scope>NUCLEOTIDE SEQUENCE [LARGE SCALE GENOMIC DNA]</scope>
    <source>
        <strain evidence="8 9">WCA-SAB-591-4A-A</strain>
    </source>
</reference>
<feature type="transmembrane region" description="Helical" evidence="6">
    <location>
        <begin position="101"/>
        <end position="124"/>
    </location>
</feature>
<evidence type="ECO:0000256" key="6">
    <source>
        <dbReference type="RuleBase" id="RU363032"/>
    </source>
</evidence>
<evidence type="ECO:0000256" key="2">
    <source>
        <dbReference type="ARBA" id="ARBA00022448"/>
    </source>
</evidence>
<feature type="transmembrane region" description="Helical" evidence="6">
    <location>
        <begin position="57"/>
        <end position="80"/>
    </location>
</feature>
<dbReference type="Proteomes" id="UP000440713">
    <property type="component" value="Unassembled WGS sequence"/>
</dbReference>
<comment type="caution">
    <text evidence="8">The sequence shown here is derived from an EMBL/GenBank/DDBJ whole genome shotgun (WGS) entry which is preliminary data.</text>
</comment>
<evidence type="ECO:0000313" key="8">
    <source>
        <dbReference type="EMBL" id="MST61653.1"/>
    </source>
</evidence>
<dbReference type="EMBL" id="VUNE01000001">
    <property type="protein sequence ID" value="MST61653.1"/>
    <property type="molecule type" value="Genomic_DNA"/>
</dbReference>
<sequence length="249" mass="27221">MERKKIDGHIIAIIILLISLITFVFGFQYIEEWVYEIWPYEIGNVAKYSLPKLTLQFIQIAGVSCLLSAFIGVGLGVICFTKYGESFRLVIEKLSMISQTIPTMAVLMFGIIAFGLGMKAAIFALLLQSLLPIVFSTIAGLNNVSDTYLEVGKGLGMNAMQILFRVQFPLAIPVIISGLRTALIICIGAATLAFSTGAGGLGLLIQTGCSTYNTVYIFEGTVPICLIAIMMDQILRKVEKHSYKTTINE</sequence>
<evidence type="ECO:0000256" key="3">
    <source>
        <dbReference type="ARBA" id="ARBA00022692"/>
    </source>
</evidence>
<keyword evidence="3 6" id="KW-0812">Transmembrane</keyword>
<protein>
    <submittedName>
        <fullName evidence="8">ABC transporter permease</fullName>
    </submittedName>
</protein>
<dbReference type="InterPro" id="IPR000515">
    <property type="entry name" value="MetI-like"/>
</dbReference>
<dbReference type="GO" id="GO:0005886">
    <property type="term" value="C:plasma membrane"/>
    <property type="evidence" value="ECO:0007669"/>
    <property type="project" value="UniProtKB-SubCell"/>
</dbReference>
<dbReference type="CDD" id="cd06261">
    <property type="entry name" value="TM_PBP2"/>
    <property type="match status" value="1"/>
</dbReference>
<dbReference type="PANTHER" id="PTHR30177:SF32">
    <property type="entry name" value="GLYCINE BETAINE UPTAKE SYSTEM PERMEASE PROTEIN YEHW"/>
    <property type="match status" value="1"/>
</dbReference>
<dbReference type="RefSeq" id="WP_154537051.1">
    <property type="nucleotide sequence ID" value="NZ_VUNE01000001.1"/>
</dbReference>
<dbReference type="InterPro" id="IPR051204">
    <property type="entry name" value="ABC_transp_perm/SBD"/>
</dbReference>